<name>A0ABQ6CE32_9HYPH</name>
<comment type="caution">
    <text evidence="1">The sequence shown here is derived from an EMBL/GenBank/DDBJ whole genome shotgun (WGS) entry which is preliminary data.</text>
</comment>
<evidence type="ECO:0000313" key="2">
    <source>
        <dbReference type="Proteomes" id="UP001156882"/>
    </source>
</evidence>
<organism evidence="1 2">
    <name type="scientific">Labrys miyagiensis</name>
    <dbReference type="NCBI Taxonomy" id="346912"/>
    <lineage>
        <taxon>Bacteria</taxon>
        <taxon>Pseudomonadati</taxon>
        <taxon>Pseudomonadota</taxon>
        <taxon>Alphaproteobacteria</taxon>
        <taxon>Hyphomicrobiales</taxon>
        <taxon>Xanthobacteraceae</taxon>
        <taxon>Labrys</taxon>
    </lineage>
</organism>
<dbReference type="Proteomes" id="UP001156882">
    <property type="component" value="Unassembled WGS sequence"/>
</dbReference>
<accession>A0ABQ6CE32</accession>
<reference evidence="2" key="1">
    <citation type="journal article" date="2019" name="Int. J. Syst. Evol. Microbiol.">
        <title>The Global Catalogue of Microorganisms (GCM) 10K type strain sequencing project: providing services to taxonomists for standard genome sequencing and annotation.</title>
        <authorList>
            <consortium name="The Broad Institute Genomics Platform"/>
            <consortium name="The Broad Institute Genome Sequencing Center for Infectious Disease"/>
            <person name="Wu L."/>
            <person name="Ma J."/>
        </authorList>
    </citation>
    <scope>NUCLEOTIDE SEQUENCE [LARGE SCALE GENOMIC DNA]</scope>
    <source>
        <strain evidence="2">NBRC 101365</strain>
    </source>
</reference>
<protein>
    <submittedName>
        <fullName evidence="1">Uncharacterized protein</fullName>
    </submittedName>
</protein>
<dbReference type="EMBL" id="BSPC01000011">
    <property type="protein sequence ID" value="GLS18459.1"/>
    <property type="molecule type" value="Genomic_DNA"/>
</dbReference>
<gene>
    <name evidence="1" type="ORF">GCM10007874_14760</name>
</gene>
<keyword evidence="2" id="KW-1185">Reference proteome</keyword>
<evidence type="ECO:0000313" key="1">
    <source>
        <dbReference type="EMBL" id="GLS18459.1"/>
    </source>
</evidence>
<sequence>MSADTFYVVVPFVRDERNELVALEPKSAPTRYAAFREASFSVGRTEGDVCIVGAVVFSRDRDDSGAFEDIVVLARYGETPTGD</sequence>
<dbReference type="RefSeq" id="WP_284311290.1">
    <property type="nucleotide sequence ID" value="NZ_BSPC01000011.1"/>
</dbReference>
<proteinExistence type="predicted"/>